<protein>
    <submittedName>
        <fullName evidence="3">DUF58 domain-containing protein</fullName>
    </submittedName>
</protein>
<dbReference type="Proteomes" id="UP000642910">
    <property type="component" value="Unassembled WGS sequence"/>
</dbReference>
<reference evidence="3 4" key="1">
    <citation type="submission" date="2020-11" db="EMBL/GenBank/DDBJ databases">
        <title>Genomic insight of Alicyclobacillus mali FL 18 reveals a new arsenic-resistant strain, with potential in environmental biotechnology.</title>
        <authorList>
            <person name="Fiorentino G."/>
            <person name="Gallo G."/>
            <person name="Aulitto M."/>
        </authorList>
    </citation>
    <scope>NUCLEOTIDE SEQUENCE [LARGE SCALE GENOMIC DNA]</scope>
    <source>
        <strain evidence="3 4">FL 18</strain>
    </source>
</reference>
<dbReference type="PANTHER" id="PTHR34351">
    <property type="entry name" value="SLR1927 PROTEIN-RELATED"/>
    <property type="match status" value="1"/>
</dbReference>
<keyword evidence="1" id="KW-1133">Transmembrane helix</keyword>
<name>A0ABS0EZT3_9BACL</name>
<dbReference type="Pfam" id="PF01882">
    <property type="entry name" value="DUF58"/>
    <property type="match status" value="1"/>
</dbReference>
<evidence type="ECO:0000313" key="3">
    <source>
        <dbReference type="EMBL" id="MBF8376549.1"/>
    </source>
</evidence>
<feature type="transmembrane region" description="Helical" evidence="1">
    <location>
        <begin position="7"/>
        <end position="29"/>
    </location>
</feature>
<keyword evidence="1" id="KW-0472">Membrane</keyword>
<proteinExistence type="predicted"/>
<feature type="domain" description="DUF58" evidence="2">
    <location>
        <begin position="182"/>
        <end position="228"/>
    </location>
</feature>
<sequence>MEARVVIWFLVPLAILIFAWLWPLLWYAAVQGRVECAIASERRECEAGEGVSVEIDVINRSFVPLPFVEVRVRLPEGLSFHPSVERPDLCVITRVWIKSRARIRVQVYGVRRGPQILSDVSIVGHEGFGLAIRPLARASNAVWLAIRPARRASHAHLPFRMFQGLRAAPRALVADETWVRGVRPYQYGDPVRHIDWRATARLGDVVVKQFFPTAQRQFLAILNAQVSEPHWLRHHREAFEALCEQLSAWAEGLHRGGAEVLFATNASVSLRRLKSAPDRITPSALRSLLAHAHPYAAYGLEVLLLPVLRAPDAYPGELILFSSWESARQAAVLRQLERMGKAVHVVRPKLREDGGESDGHHDLLHRI</sequence>
<evidence type="ECO:0000259" key="2">
    <source>
        <dbReference type="Pfam" id="PF01882"/>
    </source>
</evidence>
<evidence type="ECO:0000313" key="4">
    <source>
        <dbReference type="Proteomes" id="UP000642910"/>
    </source>
</evidence>
<organism evidence="3 4">
    <name type="scientific">Alicyclobacillus mali</name>
    <name type="common">ex Roth et al. 2021</name>
    <dbReference type="NCBI Taxonomy" id="1123961"/>
    <lineage>
        <taxon>Bacteria</taxon>
        <taxon>Bacillati</taxon>
        <taxon>Bacillota</taxon>
        <taxon>Bacilli</taxon>
        <taxon>Bacillales</taxon>
        <taxon>Alicyclobacillaceae</taxon>
        <taxon>Alicyclobacillus</taxon>
    </lineage>
</organism>
<dbReference type="InterPro" id="IPR002881">
    <property type="entry name" value="DUF58"/>
</dbReference>
<accession>A0ABS0EZT3</accession>
<comment type="caution">
    <text evidence="3">The sequence shown here is derived from an EMBL/GenBank/DDBJ whole genome shotgun (WGS) entry which is preliminary data.</text>
</comment>
<dbReference type="EMBL" id="JADPKZ010000022">
    <property type="protein sequence ID" value="MBF8376549.1"/>
    <property type="molecule type" value="Genomic_DNA"/>
</dbReference>
<gene>
    <name evidence="3" type="ORF">IW967_01490</name>
</gene>
<keyword evidence="4" id="KW-1185">Reference proteome</keyword>
<evidence type="ECO:0000256" key="1">
    <source>
        <dbReference type="SAM" id="Phobius"/>
    </source>
</evidence>
<keyword evidence="1" id="KW-0812">Transmembrane</keyword>
<dbReference type="PANTHER" id="PTHR34351:SF2">
    <property type="entry name" value="DUF58 DOMAIN-CONTAINING PROTEIN"/>
    <property type="match status" value="1"/>
</dbReference>